<name>A0A2T4CEW4_TRILO</name>
<organism evidence="2 3">
    <name type="scientific">Trichoderma longibrachiatum ATCC 18648</name>
    <dbReference type="NCBI Taxonomy" id="983965"/>
    <lineage>
        <taxon>Eukaryota</taxon>
        <taxon>Fungi</taxon>
        <taxon>Dikarya</taxon>
        <taxon>Ascomycota</taxon>
        <taxon>Pezizomycotina</taxon>
        <taxon>Sordariomycetes</taxon>
        <taxon>Hypocreomycetidae</taxon>
        <taxon>Hypocreales</taxon>
        <taxon>Hypocreaceae</taxon>
        <taxon>Trichoderma</taxon>
    </lineage>
</organism>
<feature type="region of interest" description="Disordered" evidence="1">
    <location>
        <begin position="1"/>
        <end position="21"/>
    </location>
</feature>
<dbReference type="Proteomes" id="UP000240760">
    <property type="component" value="Unassembled WGS sequence"/>
</dbReference>
<keyword evidence="3" id="KW-1185">Reference proteome</keyword>
<dbReference type="AlphaFoldDB" id="A0A2T4CEW4"/>
<gene>
    <name evidence="2" type="ORF">M440DRAFT_1111954</name>
</gene>
<protein>
    <submittedName>
        <fullName evidence="2">Uncharacterized protein</fullName>
    </submittedName>
</protein>
<evidence type="ECO:0000313" key="3">
    <source>
        <dbReference type="Proteomes" id="UP000240760"/>
    </source>
</evidence>
<sequence>MISSSIHLASSPSHSRSSNPPARWLRCSIRRDAHSLSESRLPTSLGSLFGAEAGATRRSSSTTPTSAGLYYCSGPPGFEAAKLLLSALWRSVHQLRDAYSRRIKRVTRGGRALRRDRCRTTCFRAVSACMKTMRGGTKNLTLQSPFITLQQDMRKSFVAGMDIMDIMEHQPSESTSWA</sequence>
<accession>A0A2T4CEW4</accession>
<reference evidence="2 3" key="1">
    <citation type="submission" date="2016-07" db="EMBL/GenBank/DDBJ databases">
        <title>Multiple horizontal gene transfer events from other fungi enriched the ability of initially mycotrophic Trichoderma (Ascomycota) to feed on dead plant biomass.</title>
        <authorList>
            <consortium name="DOE Joint Genome Institute"/>
            <person name="Aerts A."/>
            <person name="Atanasova L."/>
            <person name="Chenthamara K."/>
            <person name="Zhang J."/>
            <person name="Grujic M."/>
            <person name="Henrissat B."/>
            <person name="Kuo A."/>
            <person name="Salamov A."/>
            <person name="Lipzen A."/>
            <person name="Labutti K."/>
            <person name="Barry K."/>
            <person name="Miao Y."/>
            <person name="Rahimi M.J."/>
            <person name="Shen Q."/>
            <person name="Grigoriev I.V."/>
            <person name="Kubicek C.P."/>
            <person name="Druzhinina I.S."/>
        </authorList>
    </citation>
    <scope>NUCLEOTIDE SEQUENCE [LARGE SCALE GENOMIC DNA]</scope>
    <source>
        <strain evidence="2 3">ATCC 18648</strain>
    </source>
</reference>
<evidence type="ECO:0000313" key="2">
    <source>
        <dbReference type="EMBL" id="PTB80107.1"/>
    </source>
</evidence>
<dbReference type="EMBL" id="KZ679127">
    <property type="protein sequence ID" value="PTB80107.1"/>
    <property type="molecule type" value="Genomic_DNA"/>
</dbReference>
<evidence type="ECO:0000256" key="1">
    <source>
        <dbReference type="SAM" id="MobiDB-lite"/>
    </source>
</evidence>
<proteinExistence type="predicted"/>